<gene>
    <name evidence="1" type="ORF">GCM10022292_19990</name>
</gene>
<evidence type="ECO:0000313" key="2">
    <source>
        <dbReference type="Proteomes" id="UP001501682"/>
    </source>
</evidence>
<proteinExistence type="predicted"/>
<dbReference type="EMBL" id="BAABCB010000018">
    <property type="protein sequence ID" value="GAA4243826.1"/>
    <property type="molecule type" value="Genomic_DNA"/>
</dbReference>
<dbReference type="Proteomes" id="UP001501682">
    <property type="component" value="Unassembled WGS sequence"/>
</dbReference>
<accession>A0ABP8CV95</accession>
<comment type="caution">
    <text evidence="1">The sequence shown here is derived from an EMBL/GenBank/DDBJ whole genome shotgun (WGS) entry which is preliminary data.</text>
</comment>
<evidence type="ECO:0000313" key="1">
    <source>
        <dbReference type="EMBL" id="GAA4243826.1"/>
    </source>
</evidence>
<sequence>MFDQVKIKHYPIKGSQVKKGTKYYKEFVFVPDVRDDFVRFGTERDESKHGYAIKNPITLKTEKGDYGAYRFEMFRYTQKYEALE</sequence>
<protein>
    <submittedName>
        <fullName evidence="1">Uncharacterized protein</fullName>
    </submittedName>
</protein>
<organism evidence="1 2">
    <name type="scientific">Winogradskyella damuponensis</name>
    <dbReference type="NCBI Taxonomy" id="943939"/>
    <lineage>
        <taxon>Bacteria</taxon>
        <taxon>Pseudomonadati</taxon>
        <taxon>Bacteroidota</taxon>
        <taxon>Flavobacteriia</taxon>
        <taxon>Flavobacteriales</taxon>
        <taxon>Flavobacteriaceae</taxon>
        <taxon>Winogradskyella</taxon>
    </lineage>
</organism>
<dbReference type="RefSeq" id="WP_344714338.1">
    <property type="nucleotide sequence ID" value="NZ_BAABCB010000018.1"/>
</dbReference>
<reference evidence="2" key="1">
    <citation type="journal article" date="2019" name="Int. J. Syst. Evol. Microbiol.">
        <title>The Global Catalogue of Microorganisms (GCM) 10K type strain sequencing project: providing services to taxonomists for standard genome sequencing and annotation.</title>
        <authorList>
            <consortium name="The Broad Institute Genomics Platform"/>
            <consortium name="The Broad Institute Genome Sequencing Center for Infectious Disease"/>
            <person name="Wu L."/>
            <person name="Ma J."/>
        </authorList>
    </citation>
    <scope>NUCLEOTIDE SEQUENCE [LARGE SCALE GENOMIC DNA]</scope>
    <source>
        <strain evidence="2">JCM 17633</strain>
    </source>
</reference>
<keyword evidence="2" id="KW-1185">Reference proteome</keyword>
<name>A0ABP8CV95_9FLAO</name>